<evidence type="ECO:0000313" key="2">
    <source>
        <dbReference type="Proteomes" id="UP000003374"/>
    </source>
</evidence>
<evidence type="ECO:0000313" key="1">
    <source>
        <dbReference type="EMBL" id="EAR20430.1"/>
    </source>
</evidence>
<accession>A4BV09</accession>
<organism evidence="1 2">
    <name type="scientific">Nitrococcus mobilis Nb-231</name>
    <dbReference type="NCBI Taxonomy" id="314278"/>
    <lineage>
        <taxon>Bacteria</taxon>
        <taxon>Pseudomonadati</taxon>
        <taxon>Pseudomonadota</taxon>
        <taxon>Gammaproteobacteria</taxon>
        <taxon>Chromatiales</taxon>
        <taxon>Ectothiorhodospiraceae</taxon>
        <taxon>Nitrococcus</taxon>
    </lineage>
</organism>
<keyword evidence="2" id="KW-1185">Reference proteome</keyword>
<comment type="caution">
    <text evidence="1">The sequence shown here is derived from an EMBL/GenBank/DDBJ whole genome shotgun (WGS) entry which is preliminary data.</text>
</comment>
<dbReference type="HOGENOM" id="CLU_2539123_0_0_6"/>
<dbReference type="STRING" id="314278.NB231_13916"/>
<name>A4BV09_9GAMM</name>
<dbReference type="EMBL" id="AAOF01000022">
    <property type="protein sequence ID" value="EAR20430.1"/>
    <property type="molecule type" value="Genomic_DNA"/>
</dbReference>
<dbReference type="AlphaFoldDB" id="A4BV09"/>
<dbReference type="Proteomes" id="UP000003374">
    <property type="component" value="Unassembled WGS sequence"/>
</dbReference>
<reference evidence="1 2" key="1">
    <citation type="submission" date="2006-02" db="EMBL/GenBank/DDBJ databases">
        <authorList>
            <person name="Waterbury J."/>
            <person name="Ferriera S."/>
            <person name="Johnson J."/>
            <person name="Kravitz S."/>
            <person name="Halpern A."/>
            <person name="Remington K."/>
            <person name="Beeson K."/>
            <person name="Tran B."/>
            <person name="Rogers Y.-H."/>
            <person name="Friedman R."/>
            <person name="Venter J.C."/>
        </authorList>
    </citation>
    <scope>NUCLEOTIDE SEQUENCE [LARGE SCALE GENOMIC DNA]</scope>
    <source>
        <strain evidence="1 2">Nb-231</strain>
    </source>
</reference>
<protein>
    <submittedName>
        <fullName evidence="1">Uncharacterized protein</fullName>
    </submittedName>
</protein>
<sequence length="83" mass="9080">MKSLHILGNRQLGGAERFYIRLLQALNVPGHETIVANHAGRPVATLLERLGVPQRHLPFVNKGDAFSVLRLRHLGRAGALAVV</sequence>
<dbReference type="OrthoDB" id="9792269at2"/>
<dbReference type="RefSeq" id="WP_005003654.1">
    <property type="nucleotide sequence ID" value="NZ_CH672427.1"/>
</dbReference>
<gene>
    <name evidence="1" type="ORF">NB231_13916</name>
</gene>
<proteinExistence type="predicted"/>